<accession>A0A646KA63</accession>
<dbReference type="AlphaFoldDB" id="A0A646KA63"/>
<name>A0A646KA63_STRJU</name>
<proteinExistence type="predicted"/>
<evidence type="ECO:0000313" key="1">
    <source>
        <dbReference type="EMBL" id="MQS99108.1"/>
    </source>
</evidence>
<dbReference type="OrthoDB" id="9924334at2"/>
<sequence length="113" mass="12153">MPSSKTTEPVPERPWHFNLVLDAPLTPQQSDLLDGLDRFHEGGIGLAERPGYSRFMCVIRAETLTAAIADALDRFDDLPGVVVRSVELNAIALDENGMATAAVVPVPPLADVC</sequence>
<gene>
    <name evidence="1" type="ORF">FF041_02495</name>
</gene>
<dbReference type="EMBL" id="VCLA01000022">
    <property type="protein sequence ID" value="MQS99108.1"/>
    <property type="molecule type" value="Genomic_DNA"/>
</dbReference>
<organism evidence="1 2">
    <name type="scientific">Streptomyces jumonjinensis</name>
    <dbReference type="NCBI Taxonomy" id="1945"/>
    <lineage>
        <taxon>Bacteria</taxon>
        <taxon>Bacillati</taxon>
        <taxon>Actinomycetota</taxon>
        <taxon>Actinomycetes</taxon>
        <taxon>Kitasatosporales</taxon>
        <taxon>Streptomycetaceae</taxon>
        <taxon>Streptomyces</taxon>
    </lineage>
</organism>
<evidence type="ECO:0000313" key="2">
    <source>
        <dbReference type="Proteomes" id="UP000419138"/>
    </source>
</evidence>
<dbReference type="Proteomes" id="UP000419138">
    <property type="component" value="Unassembled WGS sequence"/>
</dbReference>
<comment type="caution">
    <text evidence="1">The sequence shown here is derived from an EMBL/GenBank/DDBJ whole genome shotgun (WGS) entry which is preliminary data.</text>
</comment>
<keyword evidence="2" id="KW-1185">Reference proteome</keyword>
<protein>
    <submittedName>
        <fullName evidence="1">Uncharacterized protein</fullName>
    </submittedName>
</protein>
<reference evidence="1 2" key="1">
    <citation type="submission" date="2019-05" db="EMBL/GenBank/DDBJ databases">
        <title>Comparative genomics and metabolomics analyses of clavulanic acid producing Streptomyces species provides insight into specialized metabolism and evolution of beta-lactam biosynthetic gene clusters.</title>
        <authorList>
            <person name="Moore M.A."/>
            <person name="Cruz-Morales P."/>
            <person name="Barona Gomez F."/>
            <person name="Kapil T."/>
        </authorList>
    </citation>
    <scope>NUCLEOTIDE SEQUENCE [LARGE SCALE GENOMIC DNA]</scope>
    <source>
        <strain evidence="1 2">NRRL 5741</strain>
    </source>
</reference>